<protein>
    <recommendedName>
        <fullName evidence="1">Trypsin-co-occurring domain-containing protein</fullName>
    </recommendedName>
</protein>
<reference evidence="2 3" key="2">
    <citation type="submission" date="2020-03" db="EMBL/GenBank/DDBJ databases">
        <authorList>
            <person name="Ichikawa N."/>
            <person name="Kimura A."/>
            <person name="Kitahashi Y."/>
            <person name="Uohara A."/>
        </authorList>
    </citation>
    <scope>NUCLEOTIDE SEQUENCE [LARGE SCALE GENOMIC DNA]</scope>
    <source>
        <strain evidence="2 3">NBRC 108638</strain>
    </source>
</reference>
<dbReference type="AlphaFoldDB" id="A0A6V8LHH0"/>
<organism evidence="2 3">
    <name type="scientific">Phytohabitans rumicis</name>
    <dbReference type="NCBI Taxonomy" id="1076125"/>
    <lineage>
        <taxon>Bacteria</taxon>
        <taxon>Bacillati</taxon>
        <taxon>Actinomycetota</taxon>
        <taxon>Actinomycetes</taxon>
        <taxon>Micromonosporales</taxon>
        <taxon>Micromonosporaceae</taxon>
    </lineage>
</organism>
<gene>
    <name evidence="2" type="ORF">Prum_071980</name>
</gene>
<accession>A0A6V8LHH0</accession>
<dbReference type="Proteomes" id="UP000482960">
    <property type="component" value="Unassembled WGS sequence"/>
</dbReference>
<proteinExistence type="predicted"/>
<dbReference type="Pfam" id="PF19493">
    <property type="entry name" value="Trypco1"/>
    <property type="match status" value="1"/>
</dbReference>
<comment type="caution">
    <text evidence="2">The sequence shown here is derived from an EMBL/GenBank/DDBJ whole genome shotgun (WGS) entry which is preliminary data.</text>
</comment>
<dbReference type="EMBL" id="BLPG01000001">
    <property type="protein sequence ID" value="GFJ93556.1"/>
    <property type="molecule type" value="Genomic_DNA"/>
</dbReference>
<keyword evidence="3" id="KW-1185">Reference proteome</keyword>
<dbReference type="RefSeq" id="WP_173080202.1">
    <property type="nucleotide sequence ID" value="NZ_BAABJB010000001.1"/>
</dbReference>
<reference evidence="2 3" key="1">
    <citation type="submission" date="2020-03" db="EMBL/GenBank/DDBJ databases">
        <title>Whole genome shotgun sequence of Phytohabitans rumicis NBRC 108638.</title>
        <authorList>
            <person name="Komaki H."/>
            <person name="Tamura T."/>
        </authorList>
    </citation>
    <scope>NUCLEOTIDE SEQUENCE [LARGE SCALE GENOMIC DNA]</scope>
    <source>
        <strain evidence="2 3">NBRC 108638</strain>
    </source>
</reference>
<evidence type="ECO:0000259" key="1">
    <source>
        <dbReference type="Pfam" id="PF19493"/>
    </source>
</evidence>
<dbReference type="NCBIfam" id="NF041216">
    <property type="entry name" value="CU044_2847_fam"/>
    <property type="match status" value="1"/>
</dbReference>
<feature type="domain" description="Trypsin-co-occurring" evidence="1">
    <location>
        <begin position="20"/>
        <end position="110"/>
    </location>
</feature>
<evidence type="ECO:0000313" key="2">
    <source>
        <dbReference type="EMBL" id="GFJ93556.1"/>
    </source>
</evidence>
<name>A0A6V8LHH0_9ACTN</name>
<dbReference type="InterPro" id="IPR045794">
    <property type="entry name" value="Trypco1"/>
</dbReference>
<sequence length="113" mass="12048">MTDAHGNDDTLLVPIDVGGQRVIMAARRIDTDRSGTATEQPIAGRLPQLQQVIDGLAAFAEQVANRLKDTEASRVTVNFGCQVAVESGTFVAVIGKASTSSTFTVELEWTNQT</sequence>
<evidence type="ECO:0000313" key="3">
    <source>
        <dbReference type="Proteomes" id="UP000482960"/>
    </source>
</evidence>